<dbReference type="PANTHER" id="PTHR46170:SF1">
    <property type="entry name" value="GATOR COMPLEX PROTEIN WDR59"/>
    <property type="match status" value="1"/>
</dbReference>
<dbReference type="GO" id="GO:0005774">
    <property type="term" value="C:vacuolar membrane"/>
    <property type="evidence" value="ECO:0007669"/>
    <property type="project" value="TreeGrafter"/>
</dbReference>
<evidence type="ECO:0000313" key="6">
    <source>
        <dbReference type="EMBL" id="KAG2192762.1"/>
    </source>
</evidence>
<feature type="region of interest" description="Disordered" evidence="4">
    <location>
        <begin position="1151"/>
        <end position="1174"/>
    </location>
</feature>
<dbReference type="SMART" id="SM00320">
    <property type="entry name" value="WD40"/>
    <property type="match status" value="5"/>
</dbReference>
<feature type="compositionally biased region" description="Basic and acidic residues" evidence="4">
    <location>
        <begin position="763"/>
        <end position="776"/>
    </location>
</feature>
<feature type="region of interest" description="Disordered" evidence="4">
    <location>
        <begin position="670"/>
        <end position="708"/>
    </location>
</feature>
<name>A0A8H7QI04_9FUNG</name>
<dbReference type="InterPro" id="IPR019775">
    <property type="entry name" value="WD40_repeat_CS"/>
</dbReference>
<keyword evidence="1 3" id="KW-0853">WD repeat</keyword>
<dbReference type="CDD" id="cd11605">
    <property type="entry name" value="RWD_DRWD_ELF-like"/>
    <property type="match status" value="1"/>
</dbReference>
<dbReference type="InterPro" id="IPR049567">
    <property type="entry name" value="WDR59-like"/>
</dbReference>
<dbReference type="GO" id="GO:0034198">
    <property type="term" value="P:cellular response to amino acid starvation"/>
    <property type="evidence" value="ECO:0007669"/>
    <property type="project" value="TreeGrafter"/>
</dbReference>
<feature type="region of interest" description="Disordered" evidence="4">
    <location>
        <begin position="763"/>
        <end position="792"/>
    </location>
</feature>
<feature type="domain" description="WDR59/RTC1-like RING zinc finger" evidence="5">
    <location>
        <begin position="1338"/>
        <end position="1386"/>
    </location>
</feature>
<reference evidence="6" key="1">
    <citation type="submission" date="2020-12" db="EMBL/GenBank/DDBJ databases">
        <title>Metabolic potential, ecology and presence of endohyphal bacteria is reflected in genomic diversity of Mucoromycotina.</title>
        <authorList>
            <person name="Muszewska A."/>
            <person name="Okrasinska A."/>
            <person name="Steczkiewicz K."/>
            <person name="Drgas O."/>
            <person name="Orlowska M."/>
            <person name="Perlinska-Lenart U."/>
            <person name="Aleksandrzak-Piekarczyk T."/>
            <person name="Szatraj K."/>
            <person name="Zielenkiewicz U."/>
            <person name="Pilsyk S."/>
            <person name="Malc E."/>
            <person name="Mieczkowski P."/>
            <person name="Kruszewska J.S."/>
            <person name="Biernat P."/>
            <person name="Pawlowska J."/>
        </authorList>
    </citation>
    <scope>NUCLEOTIDE SEQUENCE</scope>
    <source>
        <strain evidence="6">CBS 226.32</strain>
    </source>
</reference>
<comment type="caution">
    <text evidence="6">The sequence shown here is derived from an EMBL/GenBank/DDBJ whole genome shotgun (WGS) entry which is preliminary data.</text>
</comment>
<dbReference type="PROSITE" id="PS50294">
    <property type="entry name" value="WD_REPEATS_REGION"/>
    <property type="match status" value="1"/>
</dbReference>
<dbReference type="Proteomes" id="UP000650833">
    <property type="component" value="Unassembled WGS sequence"/>
</dbReference>
<dbReference type="GO" id="GO:0035591">
    <property type="term" value="F:signaling adaptor activity"/>
    <property type="evidence" value="ECO:0007669"/>
    <property type="project" value="TreeGrafter"/>
</dbReference>
<dbReference type="PROSITE" id="PS50082">
    <property type="entry name" value="WD_REPEATS_2"/>
    <property type="match status" value="3"/>
</dbReference>
<dbReference type="Pfam" id="PF00400">
    <property type="entry name" value="WD40"/>
    <property type="match status" value="3"/>
</dbReference>
<organism evidence="6 7">
    <name type="scientific">Mucor plumbeus</name>
    <dbReference type="NCBI Taxonomy" id="97098"/>
    <lineage>
        <taxon>Eukaryota</taxon>
        <taxon>Fungi</taxon>
        <taxon>Fungi incertae sedis</taxon>
        <taxon>Mucoromycota</taxon>
        <taxon>Mucoromycotina</taxon>
        <taxon>Mucoromycetes</taxon>
        <taxon>Mucorales</taxon>
        <taxon>Mucorineae</taxon>
        <taxon>Mucoraceae</taxon>
        <taxon>Mucor</taxon>
    </lineage>
</organism>
<feature type="region of interest" description="Disordered" evidence="4">
    <location>
        <begin position="456"/>
        <end position="479"/>
    </location>
</feature>
<evidence type="ECO:0000256" key="4">
    <source>
        <dbReference type="SAM" id="MobiDB-lite"/>
    </source>
</evidence>
<dbReference type="PROSITE" id="PS00678">
    <property type="entry name" value="WD_REPEATS_1"/>
    <property type="match status" value="3"/>
</dbReference>
<gene>
    <name evidence="6" type="ORF">INT46_001264</name>
</gene>
<dbReference type="Pfam" id="PF17120">
    <property type="entry name" value="zf-RING_16"/>
    <property type="match status" value="1"/>
</dbReference>
<feature type="repeat" description="WD" evidence="3">
    <location>
        <begin position="271"/>
        <end position="313"/>
    </location>
</feature>
<evidence type="ECO:0000256" key="1">
    <source>
        <dbReference type="ARBA" id="ARBA00022574"/>
    </source>
</evidence>
<dbReference type="InterPro" id="IPR036322">
    <property type="entry name" value="WD40_repeat_dom_sf"/>
</dbReference>
<dbReference type="PANTHER" id="PTHR46170">
    <property type="entry name" value="GATOR COMPLEX PROTEIN WDR59"/>
    <property type="match status" value="1"/>
</dbReference>
<evidence type="ECO:0000313" key="7">
    <source>
        <dbReference type="Proteomes" id="UP000650833"/>
    </source>
</evidence>
<dbReference type="InterPro" id="IPR049566">
    <property type="entry name" value="WDR59_RTC1-like_RING_Znf"/>
</dbReference>
<dbReference type="InterPro" id="IPR015943">
    <property type="entry name" value="WD40/YVTN_repeat-like_dom_sf"/>
</dbReference>
<accession>A0A8H7QI04</accession>
<dbReference type="GO" id="GO:0035859">
    <property type="term" value="C:Seh1-associated complex"/>
    <property type="evidence" value="ECO:0007669"/>
    <property type="project" value="TreeGrafter"/>
</dbReference>
<evidence type="ECO:0000256" key="3">
    <source>
        <dbReference type="PROSITE-ProRule" id="PRU00221"/>
    </source>
</evidence>
<protein>
    <recommendedName>
        <fullName evidence="5">WDR59/RTC1-like RING zinc finger domain-containing protein</fullName>
    </recommendedName>
</protein>
<dbReference type="Gene3D" id="2.130.10.10">
    <property type="entry name" value="YVTN repeat-like/Quinoprotein amine dehydrogenase"/>
    <property type="match status" value="1"/>
</dbReference>
<keyword evidence="7" id="KW-1185">Reference proteome</keyword>
<keyword evidence="2" id="KW-0677">Repeat</keyword>
<dbReference type="EMBL" id="JAEPRC010000700">
    <property type="protein sequence ID" value="KAG2192762.1"/>
    <property type="molecule type" value="Genomic_DNA"/>
</dbReference>
<dbReference type="InterPro" id="IPR001680">
    <property type="entry name" value="WD40_rpt"/>
</dbReference>
<feature type="compositionally biased region" description="Polar residues" evidence="4">
    <location>
        <begin position="1158"/>
        <end position="1174"/>
    </location>
</feature>
<sequence>MSHVNDTFSDDNLLKRRKSDSNLLRNNQDTLIKVQQHRKRNSHMAHQLNKSISITMAERQLARNTIKKDDNPQEDTFYRALEIKFHHSVGSMSISPACRDVVLAGRQGLVVIDLEDPWLIPRILPHMSKWEVADVQWSPHISRESWVASTSNQKLLVWNLNHSGSRAIEHVFHAHARAISDINWSPHQPDILATCSVDTYVHLWDLREPQIRSKDQDDDRKMRPSCSFTPWNAAATQVKFNRKSEYLIASAHDKDVKIWDLRKGAVPVTSITAHSKKIYGIDWSRQNDHDIVTCSLDKLVKFWNIHKPEEEEEVIVTDTPIWRARNTPFGNGVLIMPQRTDSKLTLYNRACAETPVHAFDGHQDTVKEFVWRWKGDINGSNGDDREFQLVTWSKDQNLRLWPVSEEIMKSVGHEPSTTKTKLSAPFMAVNKNNSANSHSFQQEPIEKSTTDIRSSFSSTTPVRLTPNSNASTMTPYRSNIVNNGAGTGYEQTNAYREQKYSAINPLLWMQNVKTVGPTGGEIRRDATAESTYQSVAEEMSSVLNKYLSVGVKTEKINAASRTCTISLHGPWSDTGDALLRITIRFSPQYPDNSPPEFDIQKNSMISIYYRAHMTQDLNALASSYTSQKKWCLEPCIRYLLGENMQEETEYGLENANSSLDSATGLINQSSATATGSPGHWKGTTAVDTGDSDDELGQGWSNMGDGYRFGKRESMTSERGIMVDMSAKQSTDAKVPFPRLCGGVFSGSGQLVCFFSTLRVRDNNRSKNTDTKTEKAQQENQPQNDRGNGEYFENTYSDFYRHPKTYEQFEEYKEIAAMSRQGKNATVLVGGTGGAFGEYAYDDEQDDIDDELNTMGTMGTIYYKADNIALNSTMGSGDNLLYHGAKADRITHNVVIADFSDKMPYSPWLAKEYILSSKDPVAACMHNAKVCRKHGRLDLYKVWYLAVEILRGCVPAKIPEVNRVITDGHQVLIDNLDSDLVIMDENWQRDQQLAEVKNILYNTSNVPKIHKKQVDSVVVMPLQRVKWGMHPLGQKLVDALLQHFIGTGDIQTAAMLSCTFQVRPNKVPSALFGQKPIPVDKSPEMELDYFSLQMTHQNLSQNNQHILRANSGPNTDATEKIAVTPISASYGATKSNSMLSYLWDSNDNKRLSPTERYTDTPNELQSPNKRNSRLNRSWTMSHPKLKIPSNTAPGIRHIVGSLGSHSSIASSPAIQTPTTPLFNKEGKVLQDPNEMKIEFTNMEYFDSERFFGFNHIPLMDTKGMAQRDVLRLNYADMLYRWNLLDQRAEVLRFLNHQPFPADKEVASKNIQVSCYACGTELSSNDKYCIQCRKVRKLIRCCFCHILVKGLVNFCIHCGHGGHSNHLEDWFVANQQVYCMTGCGCKCALESLEIST</sequence>
<evidence type="ECO:0000259" key="5">
    <source>
        <dbReference type="Pfam" id="PF17120"/>
    </source>
</evidence>
<feature type="repeat" description="WD" evidence="3">
    <location>
        <begin position="172"/>
        <end position="214"/>
    </location>
</feature>
<evidence type="ECO:0000256" key="2">
    <source>
        <dbReference type="ARBA" id="ARBA00022737"/>
    </source>
</evidence>
<feature type="repeat" description="WD" evidence="3">
    <location>
        <begin position="228"/>
        <end position="269"/>
    </location>
</feature>
<proteinExistence type="predicted"/>
<dbReference type="GO" id="GO:1904263">
    <property type="term" value="P:positive regulation of TORC1 signaling"/>
    <property type="evidence" value="ECO:0007669"/>
    <property type="project" value="TreeGrafter"/>
</dbReference>
<dbReference type="SUPFAM" id="SSF50978">
    <property type="entry name" value="WD40 repeat-like"/>
    <property type="match status" value="1"/>
</dbReference>
<dbReference type="OrthoDB" id="311712at2759"/>